<evidence type="ECO:0000313" key="1">
    <source>
        <dbReference type="EMBL" id="EUA91222.1"/>
    </source>
</evidence>
<proteinExistence type="predicted"/>
<accession>A0ABP3AJ80</accession>
<organism evidence="1 2">
    <name type="scientific">Mycobacterium ulcerans str. Harvey</name>
    <dbReference type="NCBI Taxonomy" id="1299332"/>
    <lineage>
        <taxon>Bacteria</taxon>
        <taxon>Bacillati</taxon>
        <taxon>Actinomycetota</taxon>
        <taxon>Actinomycetes</taxon>
        <taxon>Mycobacteriales</taxon>
        <taxon>Mycobacteriaceae</taxon>
        <taxon>Mycobacterium</taxon>
        <taxon>Mycobacterium ulcerans group</taxon>
    </lineage>
</organism>
<comment type="caution">
    <text evidence="1">The sequence shown here is derived from an EMBL/GenBank/DDBJ whole genome shotgun (WGS) entry which is preliminary data.</text>
</comment>
<reference evidence="1 2" key="1">
    <citation type="submission" date="2014-01" db="EMBL/GenBank/DDBJ databases">
        <authorList>
            <person name="Dobos K."/>
            <person name="Lenaerts A."/>
            <person name="Ordway D."/>
            <person name="DeGroote M.A."/>
            <person name="Parker T."/>
            <person name="Sizemore C."/>
            <person name="Tallon L.J."/>
            <person name="Sadzewicz L.K."/>
            <person name="Sengamalay N."/>
            <person name="Fraser C.M."/>
            <person name="Hine E."/>
            <person name="Shefchek K.A."/>
            <person name="Das S.P."/>
            <person name="Tettelin H."/>
        </authorList>
    </citation>
    <scope>NUCLEOTIDE SEQUENCE [LARGE SCALE GENOMIC DNA]</scope>
    <source>
        <strain evidence="1 2">Harvey</strain>
    </source>
</reference>
<dbReference type="EMBL" id="JAOL01000094">
    <property type="protein sequence ID" value="EUA91222.1"/>
    <property type="molecule type" value="Genomic_DNA"/>
</dbReference>
<name>A0ABP3AJ80_MYCUL</name>
<gene>
    <name evidence="1" type="ORF">I551_2364</name>
</gene>
<evidence type="ECO:0000313" key="2">
    <source>
        <dbReference type="Proteomes" id="UP000020681"/>
    </source>
</evidence>
<dbReference type="Proteomes" id="UP000020681">
    <property type="component" value="Unassembled WGS sequence"/>
</dbReference>
<protein>
    <submittedName>
        <fullName evidence="1">Uncharacterized protein</fullName>
    </submittedName>
</protein>
<sequence length="48" mass="5035">MVGWSSSPTSGPVQVRGLTAGNAEMSCRTTPLPGFTATRAAAGLIRWW</sequence>
<keyword evidence="2" id="KW-1185">Reference proteome</keyword>